<gene>
    <name evidence="2" type="ORF">H4219_001988</name>
</gene>
<keyword evidence="3" id="KW-1185">Reference proteome</keyword>
<evidence type="ECO:0000256" key="1">
    <source>
        <dbReference type="SAM" id="MobiDB-lite"/>
    </source>
</evidence>
<feature type="compositionally biased region" description="Basic residues" evidence="1">
    <location>
        <begin position="14"/>
        <end position="35"/>
    </location>
</feature>
<feature type="region of interest" description="Disordered" evidence="1">
    <location>
        <begin position="1"/>
        <end position="35"/>
    </location>
</feature>
<evidence type="ECO:0000313" key="2">
    <source>
        <dbReference type="EMBL" id="KAJ1919396.1"/>
    </source>
</evidence>
<dbReference type="Proteomes" id="UP001150538">
    <property type="component" value="Unassembled WGS sequence"/>
</dbReference>
<comment type="caution">
    <text evidence="2">The sequence shown here is derived from an EMBL/GenBank/DDBJ whole genome shotgun (WGS) entry which is preliminary data.</text>
</comment>
<evidence type="ECO:0000313" key="3">
    <source>
        <dbReference type="Proteomes" id="UP001150538"/>
    </source>
</evidence>
<protein>
    <submittedName>
        <fullName evidence="2">Uncharacterized protein</fullName>
    </submittedName>
</protein>
<proteinExistence type="predicted"/>
<reference evidence="2" key="1">
    <citation type="submission" date="2022-07" db="EMBL/GenBank/DDBJ databases">
        <title>Phylogenomic reconstructions and comparative analyses of Kickxellomycotina fungi.</title>
        <authorList>
            <person name="Reynolds N.K."/>
            <person name="Stajich J.E."/>
            <person name="Barry K."/>
            <person name="Grigoriev I.V."/>
            <person name="Crous P."/>
            <person name="Smith M.E."/>
        </authorList>
    </citation>
    <scope>NUCLEOTIDE SEQUENCE</scope>
    <source>
        <strain evidence="2">NBRC 100468</strain>
    </source>
</reference>
<dbReference type="EMBL" id="JANBPU010000027">
    <property type="protein sequence ID" value="KAJ1919396.1"/>
    <property type="molecule type" value="Genomic_DNA"/>
</dbReference>
<sequence>MGRRKQDKKPLKSPIKKHSGSVNKAKKLKSPRKNKMVKDKLVNSIDSKTSDQSVAMAIRGIHLQPNTDMEGLTMTKEERREAAQNVWQKEKQDYNETLDQLTALMQK</sequence>
<organism evidence="2 3">
    <name type="scientific">Mycoemilia scoparia</name>
    <dbReference type="NCBI Taxonomy" id="417184"/>
    <lineage>
        <taxon>Eukaryota</taxon>
        <taxon>Fungi</taxon>
        <taxon>Fungi incertae sedis</taxon>
        <taxon>Zoopagomycota</taxon>
        <taxon>Kickxellomycotina</taxon>
        <taxon>Kickxellomycetes</taxon>
        <taxon>Kickxellales</taxon>
        <taxon>Kickxellaceae</taxon>
        <taxon>Mycoemilia</taxon>
    </lineage>
</organism>
<accession>A0A9W8A290</accession>
<dbReference type="AlphaFoldDB" id="A0A9W8A290"/>
<name>A0A9W8A290_9FUNG</name>